<dbReference type="Proteomes" id="UP000240568">
    <property type="component" value="Segment"/>
</dbReference>
<keyword evidence="2" id="KW-1185">Reference proteome</keyword>
<evidence type="ECO:0000313" key="1">
    <source>
        <dbReference type="EMBL" id="ARW58952.1"/>
    </source>
</evidence>
<reference evidence="1 2" key="1">
    <citation type="submission" date="2017-04" db="EMBL/GenBank/DDBJ databases">
        <authorList>
            <person name="Afonso C.L."/>
            <person name="Miller P.J."/>
            <person name="Scott M.A."/>
            <person name="Spackman E."/>
            <person name="Goraichik I."/>
            <person name="Dimitrov K.M."/>
            <person name="Suarez D.L."/>
            <person name="Swayne D.E."/>
        </authorList>
    </citation>
    <scope>NUCLEOTIDE SEQUENCE [LARGE SCALE GENOMIC DNA]</scope>
</reference>
<accession>A0A2H4IBN6</accession>
<name>A0A2H4IBN6_9CAUD</name>
<proteinExistence type="predicted"/>
<dbReference type="EMBL" id="KY984068">
    <property type="protein sequence ID" value="ARW58952.1"/>
    <property type="molecule type" value="Genomic_DNA"/>
</dbReference>
<gene>
    <name evidence="1" type="ORF">Y3_312</name>
</gene>
<evidence type="ECO:0000313" key="2">
    <source>
        <dbReference type="Proteomes" id="UP000240568"/>
    </source>
</evidence>
<organism evidence="1 2">
    <name type="scientific">Erwinia phage vB_EamM_Y3</name>
    <dbReference type="NCBI Taxonomy" id="1983553"/>
    <lineage>
        <taxon>Viruses</taxon>
        <taxon>Duplodnaviria</taxon>
        <taxon>Heunggongvirae</taxon>
        <taxon>Uroviricota</taxon>
        <taxon>Caudoviricetes</taxon>
        <taxon>Sasquatchvirus</taxon>
        <taxon>Sasquatchvirus Y3</taxon>
    </lineage>
</organism>
<protein>
    <submittedName>
        <fullName evidence="1">Uncharacterized protein</fullName>
    </submittedName>
</protein>
<sequence>METYFVLKRHMRDSRNLAFFHDDKCLAMFSTRLMQRVLEILELPTVMSTIVWADDKETHNRLLIVDRSFITRDNEMRTNFELSMITSPAGRPDYSIPVDVCRMHDGITPYIKEIRIEQAIAQLMLKEIQTLLLSEPKEDDEDMYESLLDGDEVSDIEFSPEFLRQEIADGYRTEDYMLRLSIEDVLEIHDKEVGVFMPDHEDQDQTPFYY</sequence>